<dbReference type="Proteomes" id="UP000321612">
    <property type="component" value="Unassembled WGS sequence"/>
</dbReference>
<dbReference type="EMBL" id="SDIK01000012">
    <property type="protein sequence ID" value="TXJ63053.1"/>
    <property type="molecule type" value="Genomic_DNA"/>
</dbReference>
<evidence type="ECO:0000259" key="1">
    <source>
        <dbReference type="Pfam" id="PF10988"/>
    </source>
</evidence>
<dbReference type="AlphaFoldDB" id="A0A5C8GLX7"/>
<protein>
    <recommendedName>
        <fullName evidence="1">Putative auto-transporter adhesin head GIN domain-containing protein</fullName>
    </recommendedName>
</protein>
<dbReference type="PROSITE" id="PS51257">
    <property type="entry name" value="PROKAR_LIPOPROTEIN"/>
    <property type="match status" value="1"/>
</dbReference>
<name>A0A5C8GLX7_9BACT</name>
<sequence length="313" mass="34220">MKRILLLSFTFLTILASGCKGNCQMIDTSVNGRMLNEKLSKKSFNLKNFHGVSMSTVADVEYVQSTKYSIVVTASERFMKGLGIKVNNGILKIYETRRWGETTHKSSERKPRIKICSPCMDDVDLSGVGTFQSNRIKAGTMKIKVSGVSKLSIGQINCDDFQLESSGVGTYRMNIRTRKAKLNNNGNCKVFGNLVADDFRITNSGSATFNMTINGSNGRIDNLGTGKMSLKFSNVDLLRIKNQGVGNMNIDFSGKKLNIQNQGNGKIMARLDCDNISACNPGVGKMVLSGKADNVNIQSSGISNIDTSKLNNY</sequence>
<feature type="domain" description="Putative auto-transporter adhesin head GIN" evidence="1">
    <location>
        <begin position="237"/>
        <end position="311"/>
    </location>
</feature>
<dbReference type="Pfam" id="PF10988">
    <property type="entry name" value="DUF2807"/>
    <property type="match status" value="2"/>
</dbReference>
<keyword evidence="3" id="KW-1185">Reference proteome</keyword>
<comment type="caution">
    <text evidence="2">The sequence shown here is derived from an EMBL/GenBank/DDBJ whole genome shotgun (WGS) entry which is preliminary data.</text>
</comment>
<accession>A0A5C8GLX7</accession>
<dbReference type="OrthoDB" id="1097598at2"/>
<evidence type="ECO:0000313" key="2">
    <source>
        <dbReference type="EMBL" id="TXJ63053.1"/>
    </source>
</evidence>
<organism evidence="2 3">
    <name type="scientific">Prevotella brunnea</name>
    <dbReference type="NCBI Taxonomy" id="2508867"/>
    <lineage>
        <taxon>Bacteria</taxon>
        <taxon>Pseudomonadati</taxon>
        <taxon>Bacteroidota</taxon>
        <taxon>Bacteroidia</taxon>
        <taxon>Bacteroidales</taxon>
        <taxon>Prevotellaceae</taxon>
        <taxon>Prevotella</taxon>
    </lineage>
</organism>
<dbReference type="RefSeq" id="WP_130830352.1">
    <property type="nucleotide sequence ID" value="NZ_SDIK01000012.1"/>
</dbReference>
<evidence type="ECO:0000313" key="3">
    <source>
        <dbReference type="Proteomes" id="UP000321612"/>
    </source>
</evidence>
<feature type="domain" description="Putative auto-transporter adhesin head GIN" evidence="1">
    <location>
        <begin position="48"/>
        <end position="187"/>
    </location>
</feature>
<dbReference type="InterPro" id="IPR021255">
    <property type="entry name" value="DUF2807"/>
</dbReference>
<reference evidence="3" key="1">
    <citation type="submission" date="2019-05" db="EMBL/GenBank/DDBJ databases">
        <title>Prevotella brunnea sp. nov., isolated from a wound of a patient.</title>
        <authorList>
            <person name="Buhl M."/>
        </authorList>
    </citation>
    <scope>NUCLEOTIDE SEQUENCE [LARGE SCALE GENOMIC DNA]</scope>
    <source>
        <strain evidence="3">A2672</strain>
    </source>
</reference>
<proteinExistence type="predicted"/>
<dbReference type="Gene3D" id="2.160.20.120">
    <property type="match status" value="1"/>
</dbReference>
<gene>
    <name evidence="2" type="ORF">ETF27_01805</name>
</gene>